<comment type="catalytic activity">
    <reaction evidence="9 10 11">
        <text>adenosine(37) in tRNA + dimethylallyl diphosphate = N(6)-dimethylallyladenosine(37) in tRNA + diphosphate</text>
        <dbReference type="Rhea" id="RHEA:26482"/>
        <dbReference type="Rhea" id="RHEA-COMP:10162"/>
        <dbReference type="Rhea" id="RHEA-COMP:10375"/>
        <dbReference type="ChEBI" id="CHEBI:33019"/>
        <dbReference type="ChEBI" id="CHEBI:57623"/>
        <dbReference type="ChEBI" id="CHEBI:74411"/>
        <dbReference type="ChEBI" id="CHEBI:74415"/>
        <dbReference type="EC" id="2.5.1.75"/>
    </reaction>
</comment>
<evidence type="ECO:0000256" key="4">
    <source>
        <dbReference type="ARBA" id="ARBA00022679"/>
    </source>
</evidence>
<evidence type="ECO:0000313" key="14">
    <source>
        <dbReference type="EMBL" id="MFD1360425.1"/>
    </source>
</evidence>
<dbReference type="EC" id="2.5.1.75" evidence="10"/>
<sequence length="311" mass="35922">MRTPVIAIVGPTAVGKTRLSIKIAGRFDGEVISGDSMQVYKGLDIGTDKITEVEKQGIPHHMIDIKHPEDPFSVADYQNLVQSHIEEIDSRGKLPIIAGGSGLYIQAALYDYHFAKQRRDQHVTERLEEELKAKGSGTLHNRLWEIDPGHAAKVHPNNHRRLIRALEIYETTGMTMSDYQRNQLENSPYNSIFIGLEMDRERLYRRINNRVDHMLEGGLLEEVKVLYNQGYENHQSMRGIGYKEFIPYFKGDQTFDETVSLLKRNSRRYAKRQYTWFKNKMKVNWYTVTSETIDETFGKILTDLAGMLQKI</sequence>
<dbReference type="Proteomes" id="UP001597178">
    <property type="component" value="Unassembled WGS sequence"/>
</dbReference>
<evidence type="ECO:0000256" key="11">
    <source>
        <dbReference type="RuleBase" id="RU003783"/>
    </source>
</evidence>
<evidence type="ECO:0000313" key="15">
    <source>
        <dbReference type="Proteomes" id="UP001597178"/>
    </source>
</evidence>
<evidence type="ECO:0000256" key="3">
    <source>
        <dbReference type="ARBA" id="ARBA00005842"/>
    </source>
</evidence>
<evidence type="ECO:0000256" key="2">
    <source>
        <dbReference type="ARBA" id="ARBA00003213"/>
    </source>
</evidence>
<dbReference type="HAMAP" id="MF_00185">
    <property type="entry name" value="IPP_trans"/>
    <property type="match status" value="1"/>
</dbReference>
<dbReference type="GO" id="GO:0052381">
    <property type="term" value="F:tRNA dimethylallyltransferase activity"/>
    <property type="evidence" value="ECO:0007669"/>
    <property type="project" value="UniProtKB-EC"/>
</dbReference>
<gene>
    <name evidence="10 14" type="primary">miaA</name>
    <name evidence="14" type="ORF">ACFQ4A_01880</name>
</gene>
<proteinExistence type="inferred from homology"/>
<feature type="site" description="Interaction with substrate tRNA" evidence="10">
    <location>
        <position position="101"/>
    </location>
</feature>
<comment type="caution">
    <text evidence="14">The sequence shown here is derived from an EMBL/GenBank/DDBJ whole genome shotgun (WGS) entry which is preliminary data.</text>
</comment>
<comment type="similarity">
    <text evidence="3 10 13">Belongs to the IPP transferase family.</text>
</comment>
<dbReference type="Gene3D" id="1.10.20.140">
    <property type="match status" value="1"/>
</dbReference>
<dbReference type="SUPFAM" id="SSF52540">
    <property type="entry name" value="P-loop containing nucleoside triphosphate hydrolases"/>
    <property type="match status" value="2"/>
</dbReference>
<evidence type="ECO:0000256" key="1">
    <source>
        <dbReference type="ARBA" id="ARBA00001946"/>
    </source>
</evidence>
<name>A0ABW3ZQX8_9BACI</name>
<evidence type="ECO:0000256" key="6">
    <source>
        <dbReference type="ARBA" id="ARBA00022741"/>
    </source>
</evidence>
<protein>
    <recommendedName>
        <fullName evidence="10">tRNA dimethylallyltransferase</fullName>
        <ecNumber evidence="10">2.5.1.75</ecNumber>
    </recommendedName>
    <alternativeName>
        <fullName evidence="10">Dimethylallyl diphosphate:tRNA dimethylallyltransferase</fullName>
        <shortName evidence="10">DMAPP:tRNA dimethylallyltransferase</shortName>
        <shortName evidence="10">DMATase</shortName>
    </alternativeName>
    <alternativeName>
        <fullName evidence="10">Isopentenyl-diphosphate:tRNA isopentenyltransferase</fullName>
        <shortName evidence="10">IPP transferase</shortName>
        <shortName evidence="10">IPPT</shortName>
        <shortName evidence="10">IPTase</shortName>
    </alternativeName>
</protein>
<dbReference type="EMBL" id="JBHTNH010000002">
    <property type="protein sequence ID" value="MFD1360425.1"/>
    <property type="molecule type" value="Genomic_DNA"/>
</dbReference>
<dbReference type="InterPro" id="IPR039657">
    <property type="entry name" value="Dimethylallyltransferase"/>
</dbReference>
<evidence type="ECO:0000256" key="8">
    <source>
        <dbReference type="ARBA" id="ARBA00022842"/>
    </source>
</evidence>
<keyword evidence="4 10" id="KW-0808">Transferase</keyword>
<keyword evidence="5 10" id="KW-0819">tRNA processing</keyword>
<dbReference type="Gene3D" id="3.40.50.300">
    <property type="entry name" value="P-loop containing nucleotide triphosphate hydrolases"/>
    <property type="match status" value="1"/>
</dbReference>
<keyword evidence="8 10" id="KW-0460">Magnesium</keyword>
<evidence type="ECO:0000256" key="5">
    <source>
        <dbReference type="ARBA" id="ARBA00022694"/>
    </source>
</evidence>
<feature type="binding site" evidence="10">
    <location>
        <begin position="10"/>
        <end position="17"/>
    </location>
    <ligand>
        <name>ATP</name>
        <dbReference type="ChEBI" id="CHEBI:30616"/>
    </ligand>
</feature>
<dbReference type="NCBIfam" id="TIGR00174">
    <property type="entry name" value="miaA"/>
    <property type="match status" value="1"/>
</dbReference>
<comment type="subunit">
    <text evidence="10">Monomer.</text>
</comment>
<evidence type="ECO:0000256" key="10">
    <source>
        <dbReference type="HAMAP-Rule" id="MF_00185"/>
    </source>
</evidence>
<accession>A0ABW3ZQX8</accession>
<reference evidence="15" key="1">
    <citation type="journal article" date="2019" name="Int. J. Syst. Evol. Microbiol.">
        <title>The Global Catalogue of Microorganisms (GCM) 10K type strain sequencing project: providing services to taxonomists for standard genome sequencing and annotation.</title>
        <authorList>
            <consortium name="The Broad Institute Genomics Platform"/>
            <consortium name="The Broad Institute Genome Sequencing Center for Infectious Disease"/>
            <person name="Wu L."/>
            <person name="Ma J."/>
        </authorList>
    </citation>
    <scope>NUCLEOTIDE SEQUENCE [LARGE SCALE GENOMIC DNA]</scope>
    <source>
        <strain evidence="15">CCUG 54822</strain>
    </source>
</reference>
<evidence type="ECO:0000256" key="12">
    <source>
        <dbReference type="RuleBase" id="RU003784"/>
    </source>
</evidence>
<dbReference type="PANTHER" id="PTHR11088">
    <property type="entry name" value="TRNA DIMETHYLALLYLTRANSFERASE"/>
    <property type="match status" value="1"/>
</dbReference>
<evidence type="ECO:0000256" key="13">
    <source>
        <dbReference type="RuleBase" id="RU003785"/>
    </source>
</evidence>
<feature type="region of interest" description="Interaction with substrate tRNA" evidence="10">
    <location>
        <begin position="35"/>
        <end position="38"/>
    </location>
</feature>
<keyword evidence="7 10" id="KW-0067">ATP-binding</keyword>
<keyword evidence="15" id="KW-1185">Reference proteome</keyword>
<dbReference type="InterPro" id="IPR027417">
    <property type="entry name" value="P-loop_NTPase"/>
</dbReference>
<dbReference type="InterPro" id="IPR018022">
    <property type="entry name" value="IPT"/>
</dbReference>
<evidence type="ECO:0000256" key="7">
    <source>
        <dbReference type="ARBA" id="ARBA00022840"/>
    </source>
</evidence>
<evidence type="ECO:0000256" key="9">
    <source>
        <dbReference type="ARBA" id="ARBA00049563"/>
    </source>
</evidence>
<feature type="binding site" evidence="10">
    <location>
        <begin position="12"/>
        <end position="17"/>
    </location>
    <ligand>
        <name>substrate</name>
    </ligand>
</feature>
<dbReference type="PANTHER" id="PTHR11088:SF60">
    <property type="entry name" value="TRNA DIMETHYLALLYLTRANSFERASE"/>
    <property type="match status" value="1"/>
</dbReference>
<comment type="function">
    <text evidence="2 10 12">Catalyzes the transfer of a dimethylallyl group onto the adenine at position 37 in tRNAs that read codons beginning with uridine, leading to the formation of N6-(dimethylallyl)adenosine (i(6)A).</text>
</comment>
<keyword evidence="6 10" id="KW-0547">Nucleotide-binding</keyword>
<dbReference type="Pfam" id="PF01715">
    <property type="entry name" value="IPPT"/>
    <property type="match status" value="1"/>
</dbReference>
<dbReference type="RefSeq" id="WP_382397133.1">
    <property type="nucleotide sequence ID" value="NZ_JBHTNH010000002.1"/>
</dbReference>
<comment type="cofactor">
    <cofactor evidence="1 10">
        <name>Mg(2+)</name>
        <dbReference type="ChEBI" id="CHEBI:18420"/>
    </cofactor>
</comment>
<comment type="caution">
    <text evidence="10">Lacks conserved residue(s) required for the propagation of feature annotation.</text>
</comment>
<organism evidence="14 15">
    <name type="scientific">Lentibacillus salinarum</name>
    <dbReference type="NCBI Taxonomy" id="446820"/>
    <lineage>
        <taxon>Bacteria</taxon>
        <taxon>Bacillati</taxon>
        <taxon>Bacillota</taxon>
        <taxon>Bacilli</taxon>
        <taxon>Bacillales</taxon>
        <taxon>Bacillaceae</taxon>
        <taxon>Lentibacillus</taxon>
    </lineage>
</organism>